<keyword evidence="4" id="KW-1185">Reference proteome</keyword>
<evidence type="ECO:0000256" key="1">
    <source>
        <dbReference type="ARBA" id="ARBA00043985"/>
    </source>
</evidence>
<accession>A0A1H2SSK4</accession>
<dbReference type="RefSeq" id="WP_175528270.1">
    <property type="nucleotide sequence ID" value="NZ_FNNE01000002.1"/>
</dbReference>
<organism evidence="3 4">
    <name type="scientific">Marinobacter mobilis</name>
    <dbReference type="NCBI Taxonomy" id="488533"/>
    <lineage>
        <taxon>Bacteria</taxon>
        <taxon>Pseudomonadati</taxon>
        <taxon>Pseudomonadota</taxon>
        <taxon>Gammaproteobacteria</taxon>
        <taxon>Pseudomonadales</taxon>
        <taxon>Marinobacteraceae</taxon>
        <taxon>Marinobacter</taxon>
    </lineage>
</organism>
<keyword evidence="2" id="KW-0175">Coiled coil</keyword>
<comment type="similarity">
    <text evidence="1">Belongs to the PspA/Vipp/IM30 family.</text>
</comment>
<name>A0A1H2SSK4_9GAMM</name>
<dbReference type="InterPro" id="IPR007157">
    <property type="entry name" value="PspA_VIPP1"/>
</dbReference>
<evidence type="ECO:0000313" key="4">
    <source>
        <dbReference type="Proteomes" id="UP000199675"/>
    </source>
</evidence>
<evidence type="ECO:0000256" key="2">
    <source>
        <dbReference type="SAM" id="Coils"/>
    </source>
</evidence>
<dbReference type="AlphaFoldDB" id="A0A1H2SSK4"/>
<sequence>MMIWRKVGTLFRASVQEPAEKLVDANALRILAQELRETEQAMILARRELANLMAESRQLERSREHLSKTIALRESQTREAMEKGHESLMLELAERIAADENLLQEQRQHGERLAAQEKSLRSHLQEAARMLQHYKREMSLARANDNAEQVLRQLGSQTVGLRAHMGDLDASLGRIKERQARFADVNDALKELDQEARGHDLDGRLQQAGIATGKQDAKAVLDRLRSGAGQN</sequence>
<gene>
    <name evidence="3" type="ORF">SAMN04487960_102224</name>
</gene>
<dbReference type="Proteomes" id="UP000199675">
    <property type="component" value="Unassembled WGS sequence"/>
</dbReference>
<reference evidence="3 4" key="1">
    <citation type="submission" date="2016-10" db="EMBL/GenBank/DDBJ databases">
        <authorList>
            <person name="de Groot N.N."/>
        </authorList>
    </citation>
    <scope>NUCLEOTIDE SEQUENCE [LARGE SCALE GENOMIC DNA]</scope>
    <source>
        <strain evidence="3 4">CGMCC 1.7059</strain>
    </source>
</reference>
<dbReference type="Pfam" id="PF04012">
    <property type="entry name" value="PspA_IM30"/>
    <property type="match status" value="1"/>
</dbReference>
<protein>
    <submittedName>
        <fullName evidence="3">Phage shock protein A (PspA) family protein</fullName>
    </submittedName>
</protein>
<feature type="coiled-coil region" evidence="2">
    <location>
        <begin position="28"/>
        <end position="69"/>
    </location>
</feature>
<dbReference type="STRING" id="488533.SAMN04487960_102224"/>
<proteinExistence type="inferred from homology"/>
<dbReference type="EMBL" id="FNNE01000002">
    <property type="protein sequence ID" value="SDW34643.1"/>
    <property type="molecule type" value="Genomic_DNA"/>
</dbReference>
<feature type="coiled-coil region" evidence="2">
    <location>
        <begin position="117"/>
        <end position="144"/>
    </location>
</feature>
<evidence type="ECO:0000313" key="3">
    <source>
        <dbReference type="EMBL" id="SDW34643.1"/>
    </source>
</evidence>